<evidence type="ECO:0000313" key="4">
    <source>
        <dbReference type="EMBL" id="SIS95618.1"/>
    </source>
</evidence>
<dbReference type="GO" id="GO:0016020">
    <property type="term" value="C:membrane"/>
    <property type="evidence" value="ECO:0007669"/>
    <property type="project" value="UniProtKB-SubCell"/>
</dbReference>
<dbReference type="InterPro" id="IPR036291">
    <property type="entry name" value="NAD(P)-bd_dom_sf"/>
</dbReference>
<sequence>MKKIAFISGTSGLIGMQLLHQLIKGNEYDSIISVGRRKLALKHDKLVQITGDLAGLKSWNLEEKLRSEDIGGIYFPLVQAIKDQMVVIHAYCSLGTTIKAAGSKEKFYQVDHDLVINFASWVKKQGATKLMYVSSMGADPMSSVFYSKVKGETEEDLKVFSFDYLGIMQPSILLGSRNEFRLGEEVAKILMKPLVWFKLLKKYRPIHDYQVAKAMIHHANEPKQVKVEVISSAMIQDF</sequence>
<dbReference type="Proteomes" id="UP000186026">
    <property type="component" value="Unassembled WGS sequence"/>
</dbReference>
<accession>A0A1N7NBI2</accession>
<dbReference type="Gene3D" id="3.40.50.720">
    <property type="entry name" value="NAD(P)-binding Rossmann-like Domain"/>
    <property type="match status" value="1"/>
</dbReference>
<dbReference type="OrthoDB" id="9798632at2"/>
<comment type="subcellular location">
    <subcellularLocation>
        <location evidence="1">Membrane</location>
    </subcellularLocation>
</comment>
<keyword evidence="5" id="KW-1185">Reference proteome</keyword>
<evidence type="ECO:0000259" key="3">
    <source>
        <dbReference type="Pfam" id="PF01370"/>
    </source>
</evidence>
<feature type="domain" description="NAD-dependent epimerase/dehydratase" evidence="3">
    <location>
        <begin position="6"/>
        <end position="136"/>
    </location>
</feature>
<evidence type="ECO:0000256" key="1">
    <source>
        <dbReference type="ARBA" id="ARBA00004370"/>
    </source>
</evidence>
<dbReference type="EMBL" id="FTOP01000009">
    <property type="protein sequence ID" value="SIS95618.1"/>
    <property type="molecule type" value="Genomic_DNA"/>
</dbReference>
<dbReference type="InterPro" id="IPR001509">
    <property type="entry name" value="Epimerase_deHydtase"/>
</dbReference>
<keyword evidence="2" id="KW-0472">Membrane</keyword>
<name>A0A1N7NBI2_9BACT</name>
<reference evidence="5" key="1">
    <citation type="submission" date="2017-01" db="EMBL/GenBank/DDBJ databases">
        <authorList>
            <person name="Varghese N."/>
            <person name="Submissions S."/>
        </authorList>
    </citation>
    <scope>NUCLEOTIDE SEQUENCE [LARGE SCALE GENOMIC DNA]</scope>
    <source>
        <strain evidence="5">DSM 46698</strain>
    </source>
</reference>
<dbReference type="AlphaFoldDB" id="A0A1N7NBI2"/>
<evidence type="ECO:0000313" key="5">
    <source>
        <dbReference type="Proteomes" id="UP000186026"/>
    </source>
</evidence>
<dbReference type="PANTHER" id="PTHR14097:SF7">
    <property type="entry name" value="OXIDOREDUCTASE HTATIP2"/>
    <property type="match status" value="1"/>
</dbReference>
<gene>
    <name evidence="4" type="ORF">SAMN05421761_10950</name>
</gene>
<dbReference type="STRING" id="529505.SAMN05421761_10950"/>
<protein>
    <submittedName>
        <fullName evidence="4">NAD dependent epimerase/dehydratase family protein</fullName>
    </submittedName>
</protein>
<dbReference type="Pfam" id="PF01370">
    <property type="entry name" value="Epimerase"/>
    <property type="match status" value="1"/>
</dbReference>
<proteinExistence type="predicted"/>
<organism evidence="4 5">
    <name type="scientific">Belliella pelovolcani</name>
    <dbReference type="NCBI Taxonomy" id="529505"/>
    <lineage>
        <taxon>Bacteria</taxon>
        <taxon>Pseudomonadati</taxon>
        <taxon>Bacteroidota</taxon>
        <taxon>Cytophagia</taxon>
        <taxon>Cytophagales</taxon>
        <taxon>Cyclobacteriaceae</taxon>
        <taxon>Belliella</taxon>
    </lineage>
</organism>
<dbReference type="RefSeq" id="WP_076501540.1">
    <property type="nucleotide sequence ID" value="NZ_FTOP01000009.1"/>
</dbReference>
<evidence type="ECO:0000256" key="2">
    <source>
        <dbReference type="ARBA" id="ARBA00023136"/>
    </source>
</evidence>
<dbReference type="SUPFAM" id="SSF51735">
    <property type="entry name" value="NAD(P)-binding Rossmann-fold domains"/>
    <property type="match status" value="1"/>
</dbReference>
<dbReference type="PANTHER" id="PTHR14097">
    <property type="entry name" value="OXIDOREDUCTASE HTATIP2"/>
    <property type="match status" value="1"/>
</dbReference>